<name>A0ABS9W299_9PROT</name>
<keyword evidence="4" id="KW-1185">Reference proteome</keyword>
<sequence length="264" mass="29365">MPESAPPDMLHLTLEGYEGPLDLLLELARAQKVDIARISILALVDQYLAVIEGARRIRLELAADWLVMAAWLAWLKSRLLLPDDPGQEEDAEQLAEQLAERLAELERMRAAARWLSRRPMLNLDVLARGQPESLVQQDRSGLHADLPGLLRAHVEALRRSSARRPYRPKPRRLWTVQDALDRLARLVGTLPEWGELQRFLPETLTDPVEKRAALAATLIAGLELARGGGLELRQEAAFGPILLRKASACRTIMSVEDAPDAAAA</sequence>
<evidence type="ECO:0000256" key="1">
    <source>
        <dbReference type="ARBA" id="ARBA00044777"/>
    </source>
</evidence>
<evidence type="ECO:0000313" key="4">
    <source>
        <dbReference type="Proteomes" id="UP001201985"/>
    </source>
</evidence>
<dbReference type="Pfam" id="PF02616">
    <property type="entry name" value="SMC_ScpA"/>
    <property type="match status" value="1"/>
</dbReference>
<dbReference type="PANTHER" id="PTHR33969">
    <property type="entry name" value="SEGREGATION AND CONDENSATION PROTEIN A"/>
    <property type="match status" value="1"/>
</dbReference>
<evidence type="ECO:0000256" key="2">
    <source>
        <dbReference type="SAM" id="Coils"/>
    </source>
</evidence>
<evidence type="ECO:0000313" key="3">
    <source>
        <dbReference type="EMBL" id="MCI0753424.1"/>
    </source>
</evidence>
<dbReference type="EMBL" id="JALBUU010000004">
    <property type="protein sequence ID" value="MCI0753424.1"/>
    <property type="molecule type" value="Genomic_DNA"/>
</dbReference>
<proteinExistence type="predicted"/>
<dbReference type="PANTHER" id="PTHR33969:SF2">
    <property type="entry name" value="SEGREGATION AND CONDENSATION PROTEIN A"/>
    <property type="match status" value="1"/>
</dbReference>
<reference evidence="3 4" key="1">
    <citation type="submission" date="2022-03" db="EMBL/GenBank/DDBJ databases">
        <title>Complete genome analysis of Roseomonas KG 17.1 : a prolific producer of plant growth promoters.</title>
        <authorList>
            <person name="Saadouli I."/>
            <person name="Najjari A."/>
            <person name="Mosbah A."/>
            <person name="Ouzari H.I."/>
        </authorList>
    </citation>
    <scope>NUCLEOTIDE SEQUENCE [LARGE SCALE GENOMIC DNA]</scope>
    <source>
        <strain evidence="3 4">KG17-1</strain>
    </source>
</reference>
<protein>
    <recommendedName>
        <fullName evidence="1">Segregation and condensation protein A</fullName>
    </recommendedName>
</protein>
<dbReference type="InterPro" id="IPR003768">
    <property type="entry name" value="ScpA"/>
</dbReference>
<feature type="coiled-coil region" evidence="2">
    <location>
        <begin position="88"/>
        <end position="115"/>
    </location>
</feature>
<keyword evidence="2" id="KW-0175">Coiled coil</keyword>
<comment type="caution">
    <text evidence="3">The sequence shown here is derived from an EMBL/GenBank/DDBJ whole genome shotgun (WGS) entry which is preliminary data.</text>
</comment>
<dbReference type="Gene3D" id="6.10.250.2410">
    <property type="match status" value="1"/>
</dbReference>
<dbReference type="RefSeq" id="WP_120007632.1">
    <property type="nucleotide sequence ID" value="NZ_JALBUU010000004.1"/>
</dbReference>
<gene>
    <name evidence="3" type="ORF">MON41_06575</name>
</gene>
<organism evidence="3 4">
    <name type="scientific">Teichococcus vastitatis</name>
    <dbReference type="NCBI Taxonomy" id="2307076"/>
    <lineage>
        <taxon>Bacteria</taxon>
        <taxon>Pseudomonadati</taxon>
        <taxon>Pseudomonadota</taxon>
        <taxon>Alphaproteobacteria</taxon>
        <taxon>Acetobacterales</taxon>
        <taxon>Roseomonadaceae</taxon>
        <taxon>Roseomonas</taxon>
    </lineage>
</organism>
<accession>A0ABS9W299</accession>
<dbReference type="Proteomes" id="UP001201985">
    <property type="component" value="Unassembled WGS sequence"/>
</dbReference>